<dbReference type="InterPro" id="IPR010197">
    <property type="entry name" value="OSBS/NAAAR"/>
</dbReference>
<keyword evidence="5 8" id="KW-0460">Magnesium</keyword>
<dbReference type="Gene3D" id="3.30.390.10">
    <property type="entry name" value="Enolase-like, N-terminal domain"/>
    <property type="match status" value="1"/>
</dbReference>
<dbReference type="GO" id="GO:0006518">
    <property type="term" value="P:peptide metabolic process"/>
    <property type="evidence" value="ECO:0007669"/>
    <property type="project" value="UniProtKB-ARBA"/>
</dbReference>
<dbReference type="Pfam" id="PF02746">
    <property type="entry name" value="MR_MLE_N"/>
    <property type="match status" value="1"/>
</dbReference>
<dbReference type="GO" id="GO:0009234">
    <property type="term" value="P:menaquinone biosynthetic process"/>
    <property type="evidence" value="ECO:0007669"/>
    <property type="project" value="UniProtKB-UniRule"/>
</dbReference>
<comment type="similarity">
    <text evidence="8">Belongs to the mandelate racemase/muconate lactonizing enzyme family. MenC type 2 subfamily.</text>
</comment>
<evidence type="ECO:0000256" key="8">
    <source>
        <dbReference type="HAMAP-Rule" id="MF_01933"/>
    </source>
</evidence>
<comment type="cofactor">
    <cofactor evidence="1">
        <name>Mg(2+)</name>
        <dbReference type="ChEBI" id="CHEBI:18420"/>
    </cofactor>
</comment>
<comment type="caution">
    <text evidence="10">The sequence shown here is derived from an EMBL/GenBank/DDBJ whole genome shotgun (WGS) entry which is preliminary data.</text>
</comment>
<evidence type="ECO:0000256" key="3">
    <source>
        <dbReference type="ARBA" id="ARBA00022428"/>
    </source>
</evidence>
<dbReference type="Gene3D" id="3.20.20.120">
    <property type="entry name" value="Enolase-like C-terminal domain"/>
    <property type="match status" value="1"/>
</dbReference>
<dbReference type="Proteomes" id="UP000239047">
    <property type="component" value="Unassembled WGS sequence"/>
</dbReference>
<comment type="catalytic activity">
    <reaction evidence="8">
        <text>(1R,6R)-6-hydroxy-2-succinyl-cyclohexa-2,4-diene-1-carboxylate = 2-succinylbenzoate + H2O</text>
        <dbReference type="Rhea" id="RHEA:10196"/>
        <dbReference type="ChEBI" id="CHEBI:15377"/>
        <dbReference type="ChEBI" id="CHEBI:18325"/>
        <dbReference type="ChEBI" id="CHEBI:58689"/>
        <dbReference type="EC" id="4.2.1.113"/>
    </reaction>
</comment>
<dbReference type="InterPro" id="IPR047585">
    <property type="entry name" value="MenC"/>
</dbReference>
<dbReference type="EMBL" id="PREZ01000002">
    <property type="protein sequence ID" value="PPA71750.1"/>
    <property type="molecule type" value="Genomic_DNA"/>
</dbReference>
<dbReference type="AlphaFoldDB" id="A0A2S5GFE4"/>
<protein>
    <recommendedName>
        <fullName evidence="7 8">o-succinylbenzoate synthase</fullName>
        <shortName evidence="8">OSB synthase</shortName>
        <shortName evidence="8">OSBS</shortName>
        <ecNumber evidence="7 8">4.2.1.113</ecNumber>
    </recommendedName>
    <alternativeName>
        <fullName evidence="8">4-(2'-carboxyphenyl)-4-oxybutyric acid synthase</fullName>
    </alternativeName>
    <alternativeName>
        <fullName evidence="8">o-succinylbenzoic acid synthase</fullName>
    </alternativeName>
</protein>
<dbReference type="SMART" id="SM00922">
    <property type="entry name" value="MR_MLE"/>
    <property type="match status" value="1"/>
</dbReference>
<comment type="function">
    <text evidence="8">Converts 2-succinyl-6-hydroxy-2,4-cyclohexadiene-1-carboxylate (SHCHC) to 2-succinylbenzoate (OSB).</text>
</comment>
<feature type="binding site" evidence="8">
    <location>
        <position position="237"/>
    </location>
    <ligand>
        <name>Mg(2+)</name>
        <dbReference type="ChEBI" id="CHEBI:18420"/>
    </ligand>
</feature>
<feature type="binding site" evidence="8">
    <location>
        <position position="212"/>
    </location>
    <ligand>
        <name>Mg(2+)</name>
        <dbReference type="ChEBI" id="CHEBI:18420"/>
    </ligand>
</feature>
<dbReference type="GO" id="GO:0016854">
    <property type="term" value="F:racemase and epimerase activity"/>
    <property type="evidence" value="ECO:0007669"/>
    <property type="project" value="UniProtKB-ARBA"/>
</dbReference>
<keyword evidence="4 8" id="KW-0479">Metal-binding</keyword>
<evidence type="ECO:0000259" key="9">
    <source>
        <dbReference type="SMART" id="SM00922"/>
    </source>
</evidence>
<comment type="pathway">
    <text evidence="8">Quinol/quinone metabolism; 1,4-dihydroxy-2-naphthoate biosynthesis; 1,4-dihydroxy-2-naphthoate from chorismate: step 4/7.</text>
</comment>
<dbReference type="EC" id="4.2.1.113" evidence="7 8"/>
<dbReference type="SUPFAM" id="SSF54826">
    <property type="entry name" value="Enolase N-terminal domain-like"/>
    <property type="match status" value="1"/>
</dbReference>
<evidence type="ECO:0000256" key="2">
    <source>
        <dbReference type="ARBA" id="ARBA00001968"/>
    </source>
</evidence>
<sequence length="366" mass="40743">MRIVRIELHVIEMALKTPFVTSLGTVRNRSGIIIEATDENGVTGYGEAVAFSTPWYTEETTQTCFHLLKDILAPLVINHQFTRPEELHKRMAEIRKNPMAKAAIDMAVWDLYAKTLNKPLHLVIGGTRKTVLAGISIGASTVEQLLEQTNAALKDGYSRIKIKIAPGRDLDRIRAIREAFPELSVLADANSAYIDHEKELSALDDYGLQMIEQPLSQDDFIDHAGLQKRLKTPICLDESITSFHSAKTAVELKSCRVINLKIGRVGGLTEAIKIHDLCLEHGIQVWCGGMLEFGISRAHNVALATLEGFTIPGDISSSERYWEEDITLPDVKVKDGVITPFKGPGIGVSLNRKRLEQVRKHYELLE</sequence>
<dbReference type="UniPathway" id="UPA00079"/>
<gene>
    <name evidence="8 10" type="primary">menC</name>
    <name evidence="10" type="ORF">C4B60_06800</name>
</gene>
<dbReference type="PANTHER" id="PTHR48073:SF5">
    <property type="entry name" value="O-SUCCINYLBENZOATE SYNTHASE"/>
    <property type="match status" value="1"/>
</dbReference>
<dbReference type="OrthoDB" id="9774531at2"/>
<dbReference type="PANTHER" id="PTHR48073">
    <property type="entry name" value="O-SUCCINYLBENZOATE SYNTHASE-RELATED"/>
    <property type="match status" value="1"/>
</dbReference>
<evidence type="ECO:0000313" key="10">
    <source>
        <dbReference type="EMBL" id="PPA71750.1"/>
    </source>
</evidence>
<comment type="pathway">
    <text evidence="8">Quinol/quinone metabolism; menaquinone biosynthesis.</text>
</comment>
<evidence type="ECO:0000256" key="5">
    <source>
        <dbReference type="ARBA" id="ARBA00022842"/>
    </source>
</evidence>
<feature type="active site" description="Proton donor" evidence="8">
    <location>
        <position position="163"/>
    </location>
</feature>
<name>A0A2S5GFE4_9BACL</name>
<keyword evidence="6 8" id="KW-0456">Lyase</keyword>
<feature type="binding site" evidence="8">
    <location>
        <position position="188"/>
    </location>
    <ligand>
        <name>Mg(2+)</name>
        <dbReference type="ChEBI" id="CHEBI:18420"/>
    </ligand>
</feature>
<accession>A0A2S5GFE4</accession>
<dbReference type="Pfam" id="PF13378">
    <property type="entry name" value="MR_MLE_C"/>
    <property type="match status" value="1"/>
</dbReference>
<feature type="active site" description="Proton acceptor" evidence="8">
    <location>
        <position position="261"/>
    </location>
</feature>
<dbReference type="InterPro" id="IPR036849">
    <property type="entry name" value="Enolase-like_C_sf"/>
</dbReference>
<organism evidence="10 11">
    <name type="scientific">Jeotgalibacillus proteolyticus</name>
    <dbReference type="NCBI Taxonomy" id="2082395"/>
    <lineage>
        <taxon>Bacteria</taxon>
        <taxon>Bacillati</taxon>
        <taxon>Bacillota</taxon>
        <taxon>Bacilli</taxon>
        <taxon>Bacillales</taxon>
        <taxon>Caryophanaceae</taxon>
        <taxon>Jeotgalibacillus</taxon>
    </lineage>
</organism>
<dbReference type="HAMAP" id="MF_01933">
    <property type="entry name" value="MenC_2"/>
    <property type="match status" value="1"/>
</dbReference>
<reference evidence="10 11" key="1">
    <citation type="submission" date="2018-02" db="EMBL/GenBank/DDBJ databases">
        <title>Jeotgalibacillus proteolyticum sp. nov. a protease producing bacterium isolated from ocean sediments of Laizhou Bay.</title>
        <authorList>
            <person name="Li Y."/>
        </authorList>
    </citation>
    <scope>NUCLEOTIDE SEQUENCE [LARGE SCALE GENOMIC DNA]</scope>
    <source>
        <strain evidence="10 11">22-7</strain>
    </source>
</reference>
<dbReference type="NCBIfam" id="TIGR01928">
    <property type="entry name" value="menC_lowGC_arch"/>
    <property type="match status" value="1"/>
</dbReference>
<dbReference type="SFLD" id="SFLDS00001">
    <property type="entry name" value="Enolase"/>
    <property type="match status" value="1"/>
</dbReference>
<evidence type="ECO:0000256" key="7">
    <source>
        <dbReference type="ARBA" id="ARBA00029491"/>
    </source>
</evidence>
<comment type="cofactor">
    <cofactor evidence="2 8">
        <name>a divalent metal cation</name>
        <dbReference type="ChEBI" id="CHEBI:60240"/>
    </cofactor>
</comment>
<dbReference type="FunFam" id="3.30.390.10:FF:000009">
    <property type="entry name" value="Hydrophobic dipeptide epimerase"/>
    <property type="match status" value="1"/>
</dbReference>
<dbReference type="SUPFAM" id="SSF51604">
    <property type="entry name" value="Enolase C-terminal domain-like"/>
    <property type="match status" value="1"/>
</dbReference>
<dbReference type="GO" id="GO:0043748">
    <property type="term" value="F:O-succinylbenzoate synthase activity"/>
    <property type="evidence" value="ECO:0007669"/>
    <property type="project" value="UniProtKB-EC"/>
</dbReference>
<proteinExistence type="inferred from homology"/>
<keyword evidence="11" id="KW-1185">Reference proteome</keyword>
<keyword evidence="3 8" id="KW-0474">Menaquinone biosynthesis</keyword>
<dbReference type="SFLD" id="SFLDG00180">
    <property type="entry name" value="muconate_cycloisomerase"/>
    <property type="match status" value="1"/>
</dbReference>
<dbReference type="SFLD" id="SFLDF00009">
    <property type="entry name" value="o-succinylbenzoate_synthase"/>
    <property type="match status" value="1"/>
</dbReference>
<evidence type="ECO:0000256" key="6">
    <source>
        <dbReference type="ARBA" id="ARBA00023239"/>
    </source>
</evidence>
<dbReference type="RefSeq" id="WP_104057238.1">
    <property type="nucleotide sequence ID" value="NZ_PREZ01000002.1"/>
</dbReference>
<evidence type="ECO:0000256" key="1">
    <source>
        <dbReference type="ARBA" id="ARBA00001946"/>
    </source>
</evidence>
<dbReference type="InterPro" id="IPR013341">
    <property type="entry name" value="Mandelate_racemase_N_dom"/>
</dbReference>
<feature type="domain" description="Mandelate racemase/muconate lactonizing enzyme C-terminal" evidence="9">
    <location>
        <begin position="142"/>
        <end position="233"/>
    </location>
</feature>
<dbReference type="InterPro" id="IPR029065">
    <property type="entry name" value="Enolase_C-like"/>
</dbReference>
<dbReference type="CDD" id="cd03317">
    <property type="entry name" value="NAAAR"/>
    <property type="match status" value="1"/>
</dbReference>
<dbReference type="InterPro" id="IPR013342">
    <property type="entry name" value="Mandelate_racemase_C"/>
</dbReference>
<evidence type="ECO:0000256" key="4">
    <source>
        <dbReference type="ARBA" id="ARBA00022723"/>
    </source>
</evidence>
<dbReference type="UniPathway" id="UPA01057">
    <property type="reaction ID" value="UER00165"/>
</dbReference>
<dbReference type="InterPro" id="IPR029017">
    <property type="entry name" value="Enolase-like_N"/>
</dbReference>
<dbReference type="GO" id="GO:0000287">
    <property type="term" value="F:magnesium ion binding"/>
    <property type="evidence" value="ECO:0007669"/>
    <property type="project" value="UniProtKB-UniRule"/>
</dbReference>
<evidence type="ECO:0000313" key="11">
    <source>
        <dbReference type="Proteomes" id="UP000239047"/>
    </source>
</evidence>